<feature type="compositionally biased region" description="Low complexity" evidence="3">
    <location>
        <begin position="170"/>
        <end position="200"/>
    </location>
</feature>
<dbReference type="Gene3D" id="3.30.70.330">
    <property type="match status" value="1"/>
</dbReference>
<keyword evidence="5" id="KW-0396">Initiation factor</keyword>
<dbReference type="InterPro" id="IPR012677">
    <property type="entry name" value="Nucleotide-bd_a/b_plait_sf"/>
</dbReference>
<protein>
    <submittedName>
        <fullName evidence="5">Eukaryotic translation initiation factor 4B</fullName>
    </submittedName>
</protein>
<keyword evidence="1 2" id="KW-0694">RNA-binding</keyword>
<feature type="compositionally biased region" description="Low complexity" evidence="3">
    <location>
        <begin position="337"/>
        <end position="372"/>
    </location>
</feature>
<dbReference type="SUPFAM" id="SSF54928">
    <property type="entry name" value="RNA-binding domain, RBD"/>
    <property type="match status" value="1"/>
</dbReference>
<reference evidence="5" key="1">
    <citation type="submission" date="2022-07" db="EMBL/GenBank/DDBJ databases">
        <title>Phylogenomic reconstructions and comparative analyses of Kickxellomycotina fungi.</title>
        <authorList>
            <person name="Reynolds N.K."/>
            <person name="Stajich J.E."/>
            <person name="Barry K."/>
            <person name="Grigoriev I.V."/>
            <person name="Crous P."/>
            <person name="Smith M.E."/>
        </authorList>
    </citation>
    <scope>NUCLEOTIDE SEQUENCE</scope>
    <source>
        <strain evidence="5">NRRL 3115</strain>
    </source>
</reference>
<evidence type="ECO:0000313" key="5">
    <source>
        <dbReference type="EMBL" id="KAJ2674427.1"/>
    </source>
</evidence>
<gene>
    <name evidence="5" type="primary">TIF3</name>
    <name evidence="5" type="ORF">GGI25_004367</name>
</gene>
<feature type="region of interest" description="Disordered" evidence="3">
    <location>
        <begin position="22"/>
        <end position="66"/>
    </location>
</feature>
<dbReference type="Pfam" id="PF00076">
    <property type="entry name" value="RRM_1"/>
    <property type="match status" value="1"/>
</dbReference>
<dbReference type="AlphaFoldDB" id="A0A9W8G0K6"/>
<comment type="caution">
    <text evidence="5">The sequence shown here is derived from an EMBL/GenBank/DDBJ whole genome shotgun (WGS) entry which is preliminary data.</text>
</comment>
<feature type="compositionally biased region" description="Basic and acidic residues" evidence="3">
    <location>
        <begin position="41"/>
        <end position="61"/>
    </location>
</feature>
<dbReference type="EMBL" id="JANBTW010000057">
    <property type="protein sequence ID" value="KAJ2674427.1"/>
    <property type="molecule type" value="Genomic_DNA"/>
</dbReference>
<feature type="region of interest" description="Disordered" evidence="3">
    <location>
        <begin position="146"/>
        <end position="443"/>
    </location>
</feature>
<evidence type="ECO:0000313" key="6">
    <source>
        <dbReference type="Proteomes" id="UP001151518"/>
    </source>
</evidence>
<organism evidence="5 6">
    <name type="scientific">Coemansia spiralis</name>
    <dbReference type="NCBI Taxonomy" id="417178"/>
    <lineage>
        <taxon>Eukaryota</taxon>
        <taxon>Fungi</taxon>
        <taxon>Fungi incertae sedis</taxon>
        <taxon>Zoopagomycota</taxon>
        <taxon>Kickxellomycotina</taxon>
        <taxon>Kickxellomycetes</taxon>
        <taxon>Kickxellales</taxon>
        <taxon>Kickxellaceae</taxon>
        <taxon>Coemansia</taxon>
    </lineage>
</organism>
<evidence type="ECO:0000256" key="2">
    <source>
        <dbReference type="PROSITE-ProRule" id="PRU00176"/>
    </source>
</evidence>
<evidence type="ECO:0000259" key="4">
    <source>
        <dbReference type="PROSITE" id="PS50102"/>
    </source>
</evidence>
<accession>A0A9W8G0K6</accession>
<dbReference type="PANTHER" id="PTHR23236:SF11">
    <property type="entry name" value="EUKARYOTIC TRANSLATION INITIATION FACTOR 4H"/>
    <property type="match status" value="1"/>
</dbReference>
<feature type="domain" description="RRM" evidence="4">
    <location>
        <begin position="72"/>
        <end position="147"/>
    </location>
</feature>
<dbReference type="SMART" id="SM00360">
    <property type="entry name" value="RRM"/>
    <property type="match status" value="1"/>
</dbReference>
<dbReference type="GO" id="GO:0003743">
    <property type="term" value="F:translation initiation factor activity"/>
    <property type="evidence" value="ECO:0007669"/>
    <property type="project" value="UniProtKB-KW"/>
</dbReference>
<dbReference type="OrthoDB" id="48651at2759"/>
<dbReference type="InterPro" id="IPR035979">
    <property type="entry name" value="RBD_domain_sf"/>
</dbReference>
<evidence type="ECO:0000256" key="3">
    <source>
        <dbReference type="SAM" id="MobiDB-lite"/>
    </source>
</evidence>
<dbReference type="PANTHER" id="PTHR23236">
    <property type="entry name" value="EUKARYOTIC TRANSLATION INITIATION FACTOR 4B/4H"/>
    <property type="match status" value="1"/>
</dbReference>
<keyword evidence="5" id="KW-0648">Protein biosynthesis</keyword>
<feature type="compositionally biased region" description="Basic and acidic residues" evidence="3">
    <location>
        <begin position="146"/>
        <end position="157"/>
    </location>
</feature>
<name>A0A9W8G0K6_9FUNG</name>
<dbReference type="GO" id="GO:0003723">
    <property type="term" value="F:RNA binding"/>
    <property type="evidence" value="ECO:0007669"/>
    <property type="project" value="UniProtKB-UniRule"/>
</dbReference>
<dbReference type="Proteomes" id="UP001151518">
    <property type="component" value="Unassembled WGS sequence"/>
</dbReference>
<evidence type="ECO:0000256" key="1">
    <source>
        <dbReference type="ARBA" id="ARBA00022884"/>
    </source>
</evidence>
<feature type="compositionally biased region" description="Basic and acidic residues" evidence="3">
    <location>
        <begin position="392"/>
        <end position="423"/>
    </location>
</feature>
<sequence length="443" mass="48004">MSLNDFLNEGPSTMSWADEEVVLPSAPMSSNEPPRTTMDGSFERRDHYTSARREEYARPQRDPVPFPTEAPFTAFVGNLPLDTDEQQLRAYFGASVKSVRLIRNRETAKLKGFGYVEFETLDGLKDAVAMDGKELGGRALRIDVSETRDNERSDDRPAGSSIWRRADGPSESTSPFASRSSSGFGRSTSGFGRSSSGFGDRAPRDTTAKAPAADEPADWRAHKNPPAAPVPAPAEGAMSRRSTFGDRFSRSSSGAGESREEPKNWRRDSTRDSELPPQRRELREHQSPREPRRPRDRSGSREPRAPAASEQKASWRVAKPTQQQDEESNKPQTEFGSADTPAAEDASAADAPTTTTTDAAAAATDAGAGAAANGEGWSPVDKPAARRAAPAGRRERESGSGDKRAPRSGDRRNASNSFFRREGGSAANADDSAGWRRGQAKTE</sequence>
<dbReference type="PROSITE" id="PS50102">
    <property type="entry name" value="RRM"/>
    <property type="match status" value="1"/>
</dbReference>
<dbReference type="InterPro" id="IPR000504">
    <property type="entry name" value="RRM_dom"/>
</dbReference>
<proteinExistence type="predicted"/>
<feature type="compositionally biased region" description="Basic and acidic residues" evidence="3">
    <location>
        <begin position="257"/>
        <end position="304"/>
    </location>
</feature>